<feature type="chain" id="PRO_5039182826" description="Spore-associated protein A" evidence="1">
    <location>
        <begin position="28"/>
        <end position="141"/>
    </location>
</feature>
<comment type="caution">
    <text evidence="2">The sequence shown here is derived from an EMBL/GenBank/DDBJ whole genome shotgun (WGS) entry which is preliminary data.</text>
</comment>
<evidence type="ECO:0000313" key="3">
    <source>
        <dbReference type="Proteomes" id="UP000546642"/>
    </source>
</evidence>
<reference evidence="2 3" key="1">
    <citation type="submission" date="2020-08" db="EMBL/GenBank/DDBJ databases">
        <title>Sequencing the genomes of 1000 actinobacteria strains.</title>
        <authorList>
            <person name="Klenk H.-P."/>
        </authorList>
    </citation>
    <scope>NUCLEOTIDE SEQUENCE [LARGE SCALE GENOMIC DNA]</scope>
    <source>
        <strain evidence="2 3">DSM 46659</strain>
    </source>
</reference>
<keyword evidence="1" id="KW-0732">Signal</keyword>
<dbReference type="InterPro" id="IPR006311">
    <property type="entry name" value="TAT_signal"/>
</dbReference>
<evidence type="ECO:0000313" key="2">
    <source>
        <dbReference type="EMBL" id="MBB6170440.1"/>
    </source>
</evidence>
<dbReference type="AlphaFoldDB" id="A0A7W9YE08"/>
<protein>
    <recommendedName>
        <fullName evidence="4">Spore-associated protein A</fullName>
    </recommendedName>
</protein>
<evidence type="ECO:0008006" key="4">
    <source>
        <dbReference type="Google" id="ProtNLM"/>
    </source>
</evidence>
<keyword evidence="3" id="KW-1185">Reference proteome</keyword>
<organism evidence="2 3">
    <name type="scientific">Nocardiopsis mwathae</name>
    <dbReference type="NCBI Taxonomy" id="1472723"/>
    <lineage>
        <taxon>Bacteria</taxon>
        <taxon>Bacillati</taxon>
        <taxon>Actinomycetota</taxon>
        <taxon>Actinomycetes</taxon>
        <taxon>Streptosporangiales</taxon>
        <taxon>Nocardiopsidaceae</taxon>
        <taxon>Nocardiopsis</taxon>
    </lineage>
</organism>
<sequence>MHTTLRTFLAGAVACAGLAFAPLTAPAAAASTTNPYTASGVCGSGFTEINKRSGKGYVTHLMYSGRTGENCVVTLKTTKVGTPSYVYAALARQQPFDAVEDGRSTYRYYAGPVKLKAAGTCVRWGGGTHDDNFWTGWQHCG</sequence>
<proteinExistence type="predicted"/>
<dbReference type="Proteomes" id="UP000546642">
    <property type="component" value="Unassembled WGS sequence"/>
</dbReference>
<accession>A0A7W9YE08</accession>
<dbReference type="EMBL" id="JACHDS010000001">
    <property type="protein sequence ID" value="MBB6170440.1"/>
    <property type="molecule type" value="Genomic_DNA"/>
</dbReference>
<evidence type="ECO:0000256" key="1">
    <source>
        <dbReference type="SAM" id="SignalP"/>
    </source>
</evidence>
<dbReference type="RefSeq" id="WP_184073098.1">
    <property type="nucleotide sequence ID" value="NZ_JACHDS010000001.1"/>
</dbReference>
<gene>
    <name evidence="2" type="ORF">HNR23_000500</name>
</gene>
<dbReference type="PROSITE" id="PS51318">
    <property type="entry name" value="TAT"/>
    <property type="match status" value="1"/>
</dbReference>
<feature type="signal peptide" evidence="1">
    <location>
        <begin position="1"/>
        <end position="27"/>
    </location>
</feature>
<name>A0A7W9YE08_9ACTN</name>